<feature type="compositionally biased region" description="Acidic residues" evidence="2">
    <location>
        <begin position="160"/>
        <end position="177"/>
    </location>
</feature>
<protein>
    <submittedName>
        <fullName evidence="3">Uncharacterized protein</fullName>
    </submittedName>
</protein>
<feature type="region of interest" description="Disordered" evidence="2">
    <location>
        <begin position="635"/>
        <end position="838"/>
    </location>
</feature>
<keyword evidence="4" id="KW-1185">Reference proteome</keyword>
<feature type="compositionally biased region" description="Low complexity" evidence="2">
    <location>
        <begin position="648"/>
        <end position="659"/>
    </location>
</feature>
<dbReference type="EMBL" id="JAULSY010000056">
    <property type="protein sequence ID" value="KAK0668496.1"/>
    <property type="molecule type" value="Genomic_DNA"/>
</dbReference>
<comment type="caution">
    <text evidence="3">The sequence shown here is derived from an EMBL/GenBank/DDBJ whole genome shotgun (WGS) entry which is preliminary data.</text>
</comment>
<keyword evidence="1" id="KW-0175">Coiled coil</keyword>
<evidence type="ECO:0000256" key="1">
    <source>
        <dbReference type="SAM" id="Coils"/>
    </source>
</evidence>
<feature type="compositionally biased region" description="Acidic residues" evidence="2">
    <location>
        <begin position="275"/>
        <end position="312"/>
    </location>
</feature>
<feature type="region of interest" description="Disordered" evidence="2">
    <location>
        <begin position="1"/>
        <end position="340"/>
    </location>
</feature>
<feature type="compositionally biased region" description="Acidic residues" evidence="2">
    <location>
        <begin position="782"/>
        <end position="837"/>
    </location>
</feature>
<organism evidence="3 4">
    <name type="scientific">Cercophora samala</name>
    <dbReference type="NCBI Taxonomy" id="330535"/>
    <lineage>
        <taxon>Eukaryota</taxon>
        <taxon>Fungi</taxon>
        <taxon>Dikarya</taxon>
        <taxon>Ascomycota</taxon>
        <taxon>Pezizomycotina</taxon>
        <taxon>Sordariomycetes</taxon>
        <taxon>Sordariomycetidae</taxon>
        <taxon>Sordariales</taxon>
        <taxon>Lasiosphaeriaceae</taxon>
        <taxon>Cercophora</taxon>
    </lineage>
</organism>
<feature type="compositionally biased region" description="Polar residues" evidence="2">
    <location>
        <begin position="734"/>
        <end position="743"/>
    </location>
</feature>
<proteinExistence type="predicted"/>
<feature type="coiled-coil region" evidence="1">
    <location>
        <begin position="561"/>
        <end position="603"/>
    </location>
</feature>
<dbReference type="AlphaFoldDB" id="A0AA40D9U8"/>
<name>A0AA40D9U8_9PEZI</name>
<accession>A0AA40D9U8</accession>
<evidence type="ECO:0000313" key="4">
    <source>
        <dbReference type="Proteomes" id="UP001174997"/>
    </source>
</evidence>
<dbReference type="Proteomes" id="UP001174997">
    <property type="component" value="Unassembled WGS sequence"/>
</dbReference>
<feature type="compositionally biased region" description="Polar residues" evidence="2">
    <location>
        <begin position="11"/>
        <end position="21"/>
    </location>
</feature>
<feature type="compositionally biased region" description="Low complexity" evidence="2">
    <location>
        <begin position="216"/>
        <end position="228"/>
    </location>
</feature>
<sequence>MVLTRSRVAASRNTTVTAEPESSSDSDSDASIPANPRPSSVKSPVTLRPGKAPLPPLNNATKRKKRNASPALETPARKRGRPHKPTDFEDDEEINESAMDVINAFSNRQTPNSKQKGIEILLRSSGRPGRRRLDGTSIDDTIAETPESVKTSKRPAPVVEDPEPAEDGSVGDDDDDMVVQPVVTREDGSPELDSSPPKPKQPEQRRRMASRILQSAPTALAAPLRPATINNLKPPAPSGELGDKKVATSSRDILPSVEAADELFVPRHQPADDLSSVEEEEEPNDFDGQDRGEEEDEESEEGEEIEEGEELEVANRSSVEENPNDAYEDEDEDDTSLHAPINIPVPEVVDKRLIMTLDSEHLNTLRDMMAKEQWTDLDKFWELELSGANGFLFDSESPATTPGNRCLRALYAFRESLDGLKCPRDLGSQNKDLIRVHHRIDEELTNVARKIARLRNSLKEQTGNYKQQVSKDTQQFIIPTVVLALRDLFLLGTLGYKPPRQKALAPLPPSGKFTLVTIQYITSVTKRLAFLLRDLMEHCNNEAAQVQLGWNDFSHVFDQWKFELQDKIGAVNEEMNRLEKIARDKAIRAKRRQLQEIEAAQATEQWNRMAASTQRMKHQPRPMVEKQRLTDQYISPPQESISPPLPHPNSSSSRPYSSYIETARTAPSTAQRPRVQAPQIRTPVMRPSWPRPRPRGGLAGSSQISRVSSAAQSSASKPRTNQPLERQPRPLVRQPQTQSSSAVRPQKKDVMVIDSSPEPEVVNIPDHIATPSRRAKPRVELEVEEVEEEEEEEEGEEEEVNQEVEEDESNEDEVVEEAAVEEEAPEQEEDDDDEEEEAFGKVWDNGERVFLVEQLEEAAVDGITRENLEEWAECFECSVAEVRQQMASLQKEGLWRGPL</sequence>
<evidence type="ECO:0000256" key="2">
    <source>
        <dbReference type="SAM" id="MobiDB-lite"/>
    </source>
</evidence>
<feature type="compositionally biased region" description="Low complexity" evidence="2">
    <location>
        <begin position="700"/>
        <end position="716"/>
    </location>
</feature>
<gene>
    <name evidence="3" type="ORF">QBC41DRAFT_321953</name>
</gene>
<evidence type="ECO:0000313" key="3">
    <source>
        <dbReference type="EMBL" id="KAK0668496.1"/>
    </source>
</evidence>
<feature type="compositionally biased region" description="Acidic residues" evidence="2">
    <location>
        <begin position="322"/>
        <end position="334"/>
    </location>
</feature>
<feature type="compositionally biased region" description="Polar residues" evidence="2">
    <location>
        <begin position="104"/>
        <end position="115"/>
    </location>
</feature>
<reference evidence="3" key="1">
    <citation type="submission" date="2023-06" db="EMBL/GenBank/DDBJ databases">
        <title>Genome-scale phylogeny and comparative genomics of the fungal order Sordariales.</title>
        <authorList>
            <consortium name="Lawrence Berkeley National Laboratory"/>
            <person name="Hensen N."/>
            <person name="Bonometti L."/>
            <person name="Westerberg I."/>
            <person name="Brannstrom I.O."/>
            <person name="Guillou S."/>
            <person name="Cros-Aarteil S."/>
            <person name="Calhoun S."/>
            <person name="Haridas S."/>
            <person name="Kuo A."/>
            <person name="Mondo S."/>
            <person name="Pangilinan J."/>
            <person name="Riley R."/>
            <person name="Labutti K."/>
            <person name="Andreopoulos B."/>
            <person name="Lipzen A."/>
            <person name="Chen C."/>
            <person name="Yanf M."/>
            <person name="Daum C."/>
            <person name="Ng V."/>
            <person name="Clum A."/>
            <person name="Steindorff A."/>
            <person name="Ohm R."/>
            <person name="Martin F."/>
            <person name="Silar P."/>
            <person name="Natvig D."/>
            <person name="Lalanne C."/>
            <person name="Gautier V."/>
            <person name="Ament-Velasquez S.L."/>
            <person name="Kruys A."/>
            <person name="Hutchinson M.I."/>
            <person name="Powell A.J."/>
            <person name="Barry K."/>
            <person name="Miller A.N."/>
            <person name="Grigoriev I.V."/>
            <person name="Debuchy R."/>
            <person name="Gladieux P."/>
            <person name="Thoren M.H."/>
            <person name="Johannesson H."/>
        </authorList>
    </citation>
    <scope>NUCLEOTIDE SEQUENCE</scope>
    <source>
        <strain evidence="3">CBS 307.81</strain>
    </source>
</reference>